<dbReference type="Pfam" id="PF01381">
    <property type="entry name" value="HTH_3"/>
    <property type="match status" value="1"/>
</dbReference>
<dbReference type="InterPro" id="IPR010982">
    <property type="entry name" value="Lambda_DNA-bd_dom_sf"/>
</dbReference>
<evidence type="ECO:0000313" key="3">
    <source>
        <dbReference type="EMBL" id="PWK17447.1"/>
    </source>
</evidence>
<evidence type="ECO:0000256" key="1">
    <source>
        <dbReference type="ARBA" id="ARBA00023125"/>
    </source>
</evidence>
<organism evidence="3 4">
    <name type="scientific">Arcicella aurantiaca</name>
    <dbReference type="NCBI Taxonomy" id="591202"/>
    <lineage>
        <taxon>Bacteria</taxon>
        <taxon>Pseudomonadati</taxon>
        <taxon>Bacteroidota</taxon>
        <taxon>Cytophagia</taxon>
        <taxon>Cytophagales</taxon>
        <taxon>Flectobacillaceae</taxon>
        <taxon>Arcicella</taxon>
    </lineage>
</organism>
<reference evidence="3 4" key="1">
    <citation type="submission" date="2018-05" db="EMBL/GenBank/DDBJ databases">
        <title>Genomic Encyclopedia of Archaeal and Bacterial Type Strains, Phase II (KMG-II): from individual species to whole genera.</title>
        <authorList>
            <person name="Goeker M."/>
        </authorList>
    </citation>
    <scope>NUCLEOTIDE SEQUENCE [LARGE SCALE GENOMIC DNA]</scope>
    <source>
        <strain evidence="3 4">DSM 22214</strain>
    </source>
</reference>
<name>A0A316DGL8_9BACT</name>
<dbReference type="SMART" id="SM00530">
    <property type="entry name" value="HTH_XRE"/>
    <property type="match status" value="1"/>
</dbReference>
<keyword evidence="1" id="KW-0238">DNA-binding</keyword>
<accession>A0A316DGL8</accession>
<dbReference type="AlphaFoldDB" id="A0A316DGL8"/>
<dbReference type="Proteomes" id="UP000245489">
    <property type="component" value="Unassembled WGS sequence"/>
</dbReference>
<dbReference type="CDD" id="cd00093">
    <property type="entry name" value="HTH_XRE"/>
    <property type="match status" value="1"/>
</dbReference>
<evidence type="ECO:0000259" key="2">
    <source>
        <dbReference type="PROSITE" id="PS50943"/>
    </source>
</evidence>
<gene>
    <name evidence="3" type="ORF">LV89_04362</name>
</gene>
<dbReference type="RefSeq" id="WP_109745022.1">
    <property type="nucleotide sequence ID" value="NZ_QGGO01000035.1"/>
</dbReference>
<dbReference type="GO" id="GO:0005829">
    <property type="term" value="C:cytosol"/>
    <property type="evidence" value="ECO:0007669"/>
    <property type="project" value="TreeGrafter"/>
</dbReference>
<dbReference type="InterPro" id="IPR050807">
    <property type="entry name" value="TransReg_Diox_bact_type"/>
</dbReference>
<dbReference type="PANTHER" id="PTHR46797:SF1">
    <property type="entry name" value="METHYLPHOSPHONATE SYNTHASE"/>
    <property type="match status" value="1"/>
</dbReference>
<feature type="domain" description="HTH cro/C1-type" evidence="2">
    <location>
        <begin position="38"/>
        <end position="92"/>
    </location>
</feature>
<dbReference type="OrthoDB" id="1041855at2"/>
<dbReference type="SUPFAM" id="SSF47413">
    <property type="entry name" value="lambda repressor-like DNA-binding domains"/>
    <property type="match status" value="1"/>
</dbReference>
<keyword evidence="4" id="KW-1185">Reference proteome</keyword>
<dbReference type="InterPro" id="IPR001387">
    <property type="entry name" value="Cro/C1-type_HTH"/>
</dbReference>
<dbReference type="GO" id="GO:0003677">
    <property type="term" value="F:DNA binding"/>
    <property type="evidence" value="ECO:0007669"/>
    <property type="project" value="UniProtKB-KW"/>
</dbReference>
<proteinExistence type="predicted"/>
<dbReference type="PROSITE" id="PS50943">
    <property type="entry name" value="HTH_CROC1"/>
    <property type="match status" value="1"/>
</dbReference>
<dbReference type="Gene3D" id="1.10.260.40">
    <property type="entry name" value="lambda repressor-like DNA-binding domains"/>
    <property type="match status" value="1"/>
</dbReference>
<dbReference type="PANTHER" id="PTHR46797">
    <property type="entry name" value="HTH-TYPE TRANSCRIPTIONAL REGULATOR"/>
    <property type="match status" value="1"/>
</dbReference>
<sequence length="103" mass="11882">MKTYTLDEIKDEFMGVKGTPRRDEFEFRLQLDLLGDMIKNTRKERNLTQEALGELVGVKKSQISKLEKNASNVTIQTILKVFTALRANVNFKIQLMDTEMNIS</sequence>
<comment type="caution">
    <text evidence="3">The sequence shown here is derived from an EMBL/GenBank/DDBJ whole genome shotgun (WGS) entry which is preliminary data.</text>
</comment>
<protein>
    <submittedName>
        <fullName evidence="3">Helix-turn-helix protein</fullName>
    </submittedName>
</protein>
<dbReference type="GO" id="GO:0003700">
    <property type="term" value="F:DNA-binding transcription factor activity"/>
    <property type="evidence" value="ECO:0007669"/>
    <property type="project" value="TreeGrafter"/>
</dbReference>
<evidence type="ECO:0000313" key="4">
    <source>
        <dbReference type="Proteomes" id="UP000245489"/>
    </source>
</evidence>
<dbReference type="EMBL" id="QGGO01000035">
    <property type="protein sequence ID" value="PWK17447.1"/>
    <property type="molecule type" value="Genomic_DNA"/>
</dbReference>